<dbReference type="EMBL" id="ARZA01000072">
    <property type="protein sequence ID" value="EOD01170.1"/>
    <property type="molecule type" value="Genomic_DNA"/>
</dbReference>
<protein>
    <submittedName>
        <fullName evidence="5">Transcriptional regulator DegU, LuxR family</fullName>
    </submittedName>
</protein>
<dbReference type="PRINTS" id="PR00038">
    <property type="entry name" value="HTHLUXR"/>
</dbReference>
<keyword evidence="1" id="KW-0805">Transcription regulation</keyword>
<proteinExistence type="predicted"/>
<reference evidence="5 6" key="1">
    <citation type="journal article" date="2015" name="Geomicrobiol. J.">
        <title>Caldisalinibacter kiritimatiensis gen. nov., sp. nov., a moderately thermohalophilic thiosulfate-reducing bacterium from a hypersaline microbial mat.</title>
        <authorList>
            <person name="Ben Hania W."/>
            <person name="Joseph M."/>
            <person name="Fiebig A."/>
            <person name="Bunk B."/>
            <person name="Klenk H.-P."/>
            <person name="Fardeau M.-L."/>
            <person name="Spring S."/>
        </authorList>
    </citation>
    <scope>NUCLEOTIDE SEQUENCE [LARGE SCALE GENOMIC DNA]</scope>
    <source>
        <strain evidence="5 6">L21-TH-D2</strain>
    </source>
</reference>
<comment type="caution">
    <text evidence="5">The sequence shown here is derived from an EMBL/GenBank/DDBJ whole genome shotgun (WGS) entry which is preliminary data.</text>
</comment>
<gene>
    <name evidence="5" type="ORF">L21TH_0775</name>
</gene>
<dbReference type="Pfam" id="PF00196">
    <property type="entry name" value="GerE"/>
    <property type="match status" value="1"/>
</dbReference>
<organism evidence="5 6">
    <name type="scientific">Caldisalinibacter kiritimatiensis</name>
    <dbReference type="NCBI Taxonomy" id="1304284"/>
    <lineage>
        <taxon>Bacteria</taxon>
        <taxon>Bacillati</taxon>
        <taxon>Bacillota</taxon>
        <taxon>Tissierellia</taxon>
        <taxon>Tissierellales</taxon>
        <taxon>Thermohalobacteraceae</taxon>
        <taxon>Caldisalinibacter</taxon>
    </lineage>
</organism>
<evidence type="ECO:0000256" key="2">
    <source>
        <dbReference type="ARBA" id="ARBA00023125"/>
    </source>
</evidence>
<evidence type="ECO:0000313" key="6">
    <source>
        <dbReference type="Proteomes" id="UP000013378"/>
    </source>
</evidence>
<keyword evidence="6" id="KW-1185">Reference proteome</keyword>
<accession>R1CFT1</accession>
<keyword evidence="3" id="KW-0804">Transcription</keyword>
<evidence type="ECO:0000313" key="5">
    <source>
        <dbReference type="EMBL" id="EOD01170.1"/>
    </source>
</evidence>
<dbReference type="GO" id="GO:0006355">
    <property type="term" value="P:regulation of DNA-templated transcription"/>
    <property type="evidence" value="ECO:0007669"/>
    <property type="project" value="InterPro"/>
</dbReference>
<dbReference type="Proteomes" id="UP000013378">
    <property type="component" value="Unassembled WGS sequence"/>
</dbReference>
<dbReference type="PROSITE" id="PS50043">
    <property type="entry name" value="HTH_LUXR_2"/>
    <property type="match status" value="1"/>
</dbReference>
<dbReference type="InterPro" id="IPR000792">
    <property type="entry name" value="Tscrpt_reg_LuxR_C"/>
</dbReference>
<dbReference type="eggNOG" id="COG2909">
    <property type="taxonomic scope" value="Bacteria"/>
</dbReference>
<keyword evidence="2" id="KW-0238">DNA-binding</keyword>
<dbReference type="GO" id="GO:0003677">
    <property type="term" value="F:DNA binding"/>
    <property type="evidence" value="ECO:0007669"/>
    <property type="project" value="UniProtKB-KW"/>
</dbReference>
<dbReference type="PANTHER" id="PTHR44688">
    <property type="entry name" value="DNA-BINDING TRANSCRIPTIONAL ACTIVATOR DEVR_DOSR"/>
    <property type="match status" value="1"/>
</dbReference>
<feature type="domain" description="HTH luxR-type" evidence="4">
    <location>
        <begin position="228"/>
        <end position="293"/>
    </location>
</feature>
<evidence type="ECO:0000259" key="4">
    <source>
        <dbReference type="PROSITE" id="PS50043"/>
    </source>
</evidence>
<dbReference type="SMART" id="SM00421">
    <property type="entry name" value="HTH_LUXR"/>
    <property type="match status" value="1"/>
</dbReference>
<dbReference type="CDD" id="cd06170">
    <property type="entry name" value="LuxR_C_like"/>
    <property type="match status" value="1"/>
</dbReference>
<dbReference type="Gene3D" id="1.10.10.10">
    <property type="entry name" value="Winged helix-like DNA-binding domain superfamily/Winged helix DNA-binding domain"/>
    <property type="match status" value="1"/>
</dbReference>
<dbReference type="AlphaFoldDB" id="R1CFT1"/>
<dbReference type="InterPro" id="IPR036388">
    <property type="entry name" value="WH-like_DNA-bd_sf"/>
</dbReference>
<evidence type="ECO:0000256" key="1">
    <source>
        <dbReference type="ARBA" id="ARBA00023015"/>
    </source>
</evidence>
<name>R1CFT1_9FIRM</name>
<sequence length="296" mass="34420">MGMCYYEMNKISLAIETLKEAKSGIDSLKLVHMHGLVEKYLFDCYKIINDKADMIEIIEDLEYIFKNLHYPQIKYLLTTMKIKNALALKQKPKKKWIEELELAFQLNPDSIPTFILETLTELKLKGFSEIISKDILIQKLQELQIIKHIPEIQSINLYLAELLYCLEDISACKAHLKNACDIYLEYGLFGQFFNKNLDCYIYLGGIEPALAKELNKNYIRNKPTKIVEIDINENLTNRELEILQLIAKGKSNKEISKALFISIGTTKWHINNIFCKLGVNRRFHAVEKARKLNLIQ</sequence>
<dbReference type="SUPFAM" id="SSF46894">
    <property type="entry name" value="C-terminal effector domain of the bipartite response regulators"/>
    <property type="match status" value="1"/>
</dbReference>
<dbReference type="InterPro" id="IPR016032">
    <property type="entry name" value="Sig_transdc_resp-reg_C-effctor"/>
</dbReference>
<dbReference type="PANTHER" id="PTHR44688:SF16">
    <property type="entry name" value="DNA-BINDING TRANSCRIPTIONAL ACTIVATOR DEVR_DOSR"/>
    <property type="match status" value="1"/>
</dbReference>
<dbReference type="STRING" id="1304284.L21TH_0775"/>
<evidence type="ECO:0000256" key="3">
    <source>
        <dbReference type="ARBA" id="ARBA00023163"/>
    </source>
</evidence>